<dbReference type="Gene3D" id="3.40.50.720">
    <property type="entry name" value="NAD(P)-binding Rossmann-like Domain"/>
    <property type="match status" value="1"/>
</dbReference>
<evidence type="ECO:0000256" key="3">
    <source>
        <dbReference type="ARBA" id="ARBA00022955"/>
    </source>
</evidence>
<gene>
    <name evidence="8" type="ORF">GMORB2_7122</name>
</gene>
<feature type="compositionally biased region" description="Low complexity" evidence="7">
    <location>
        <begin position="96"/>
        <end position="105"/>
    </location>
</feature>
<evidence type="ECO:0000256" key="6">
    <source>
        <dbReference type="ARBA" id="ARBA00023593"/>
    </source>
</evidence>
<evidence type="ECO:0000256" key="7">
    <source>
        <dbReference type="SAM" id="MobiDB-lite"/>
    </source>
</evidence>
<dbReference type="Proteomes" id="UP000749293">
    <property type="component" value="Unassembled WGS sequence"/>
</dbReference>
<dbReference type="GO" id="GO:0005789">
    <property type="term" value="C:endoplasmic reticulum membrane"/>
    <property type="evidence" value="ECO:0007669"/>
    <property type="project" value="TreeGrafter"/>
</dbReference>
<evidence type="ECO:0000313" key="9">
    <source>
        <dbReference type="Proteomes" id="UP000749293"/>
    </source>
</evidence>
<comment type="caution">
    <text evidence="8">The sequence shown here is derived from an EMBL/GenBank/DDBJ whole genome shotgun (WGS) entry which is preliminary data.</text>
</comment>
<accession>A0A9P4YVJ0</accession>
<keyword evidence="3" id="KW-0752">Steroid biosynthesis</keyword>
<evidence type="ECO:0000256" key="4">
    <source>
        <dbReference type="ARBA" id="ARBA00023002"/>
    </source>
</evidence>
<evidence type="ECO:0000313" key="8">
    <source>
        <dbReference type="EMBL" id="KAF4122815.1"/>
    </source>
</evidence>
<organism evidence="8 9">
    <name type="scientific">Geosmithia morbida</name>
    <dbReference type="NCBI Taxonomy" id="1094350"/>
    <lineage>
        <taxon>Eukaryota</taxon>
        <taxon>Fungi</taxon>
        <taxon>Dikarya</taxon>
        <taxon>Ascomycota</taxon>
        <taxon>Pezizomycotina</taxon>
        <taxon>Sordariomycetes</taxon>
        <taxon>Hypocreomycetidae</taxon>
        <taxon>Hypocreales</taxon>
        <taxon>Bionectriaceae</taxon>
        <taxon>Geosmithia</taxon>
    </lineage>
</organism>
<keyword evidence="4" id="KW-0560">Oxidoreductase</keyword>
<name>A0A9P4YVJ0_9HYPO</name>
<reference evidence="8" key="1">
    <citation type="submission" date="2020-03" db="EMBL/GenBank/DDBJ databases">
        <title>Site-based positive gene gene selection in Geosmithia morbida across the United States reveals a broad range of putative effectors and factors for local host and environmental adapation.</title>
        <authorList>
            <person name="Onufrak A."/>
            <person name="Murdoch R.W."/>
            <person name="Gazis R."/>
            <person name="Huff M."/>
            <person name="Staton M."/>
            <person name="Klingeman W."/>
            <person name="Hadziabdic D."/>
        </authorList>
    </citation>
    <scope>NUCLEOTIDE SEQUENCE</scope>
    <source>
        <strain evidence="8">1262</strain>
    </source>
</reference>
<dbReference type="PROSITE" id="PS51257">
    <property type="entry name" value="PROKAR_LIPOPROTEIN"/>
    <property type="match status" value="1"/>
</dbReference>
<dbReference type="GO" id="GO:0005741">
    <property type="term" value="C:mitochondrial outer membrane"/>
    <property type="evidence" value="ECO:0007669"/>
    <property type="project" value="TreeGrafter"/>
</dbReference>
<dbReference type="GeneID" id="55973345"/>
<proteinExistence type="inferred from homology"/>
<comment type="similarity">
    <text evidence="6">Belongs to the short-chain dehydrogenases/reductases (SDR) family. ERG27 subfamily.</text>
</comment>
<dbReference type="EMBL" id="JAANYQ010000008">
    <property type="protein sequence ID" value="KAF4122815.1"/>
    <property type="molecule type" value="Genomic_DNA"/>
</dbReference>
<dbReference type="GO" id="GO:0005811">
    <property type="term" value="C:lipid droplet"/>
    <property type="evidence" value="ECO:0007669"/>
    <property type="project" value="TreeGrafter"/>
</dbReference>
<dbReference type="InterPro" id="IPR051593">
    <property type="entry name" value="Ergosterol_Biosynth_ERG27"/>
</dbReference>
<dbReference type="SUPFAM" id="SSF51735">
    <property type="entry name" value="NAD(P)-binding Rossmann-fold domains"/>
    <property type="match status" value="1"/>
</dbReference>
<keyword evidence="2" id="KW-0521">NADP</keyword>
<evidence type="ECO:0000256" key="1">
    <source>
        <dbReference type="ARBA" id="ARBA00022516"/>
    </source>
</evidence>
<keyword evidence="1" id="KW-0444">Lipid biosynthesis</keyword>
<feature type="region of interest" description="Disordered" evidence="7">
    <location>
        <begin position="88"/>
        <end position="118"/>
    </location>
</feature>
<feature type="compositionally biased region" description="Low complexity" evidence="7">
    <location>
        <begin position="347"/>
        <end position="358"/>
    </location>
</feature>
<protein>
    <submittedName>
        <fullName evidence="8">3-keto steroid reductase</fullName>
    </submittedName>
</protein>
<dbReference type="GO" id="GO:0006696">
    <property type="term" value="P:ergosterol biosynthetic process"/>
    <property type="evidence" value="ECO:0007669"/>
    <property type="project" value="TreeGrafter"/>
</dbReference>
<dbReference type="RefSeq" id="XP_035321467.1">
    <property type="nucleotide sequence ID" value="XM_035469087.1"/>
</dbReference>
<keyword evidence="5" id="KW-0443">Lipid metabolism</keyword>
<dbReference type="GO" id="GO:0000253">
    <property type="term" value="F:3-beta-hydroxysteroid 3-dehydrogenase (NADP+) activity"/>
    <property type="evidence" value="ECO:0007669"/>
    <property type="project" value="TreeGrafter"/>
</dbReference>
<dbReference type="PANTHER" id="PTHR43647:SF1">
    <property type="entry name" value="3-KETO-STEROID REDUCTASE ERG27"/>
    <property type="match status" value="1"/>
</dbReference>
<keyword evidence="9" id="KW-1185">Reference proteome</keyword>
<evidence type="ECO:0000256" key="5">
    <source>
        <dbReference type="ARBA" id="ARBA00023098"/>
    </source>
</evidence>
<dbReference type="OrthoDB" id="9989144at2759"/>
<feature type="region of interest" description="Disordered" evidence="7">
    <location>
        <begin position="339"/>
        <end position="359"/>
    </location>
</feature>
<dbReference type="InterPro" id="IPR036291">
    <property type="entry name" value="NAD(P)-bd_dom_sf"/>
</dbReference>
<dbReference type="PANTHER" id="PTHR43647">
    <property type="entry name" value="DEHYDROGENASE"/>
    <property type="match status" value="1"/>
</dbReference>
<dbReference type="AlphaFoldDB" id="A0A9P4YVJ0"/>
<evidence type="ECO:0000256" key="2">
    <source>
        <dbReference type="ARBA" id="ARBA00022857"/>
    </source>
</evidence>
<sequence length="534" mass="58291">MSEKQSAPWEVAHPKDHLFVLITGANGGIGLAACERLIDEFLATRPLTSHLILLPTTRSATKSRQAIRHLRLYAERVAQTCSKLRSRYLSTPPPDVASSSSSSPVLSPPPDIASPGPDAEWDWRPHAARIHVISPQVDLCDLRAVYALAGRMCTGTIGNPPGTEGPDGRLERVVIPRIDSAIFNAAYGGWSGFSLPGALWSFVSRGFVTSVTWPDFKLAMPTSILNEQAEYNYPPKPLLGQVFTACVLGHHVLARQLLPLLSRPADSALDPGRIIWTSSLEAHDGDLIPSDMQAFNPTTPPYESAKRLTDILILSHTLPSVKPLADAYLTSPSTINSSSIYRDDDNSSNNNNKNSKNQKAPRIYLSHPGIVASSLFPVPWFLFWAYQLALVVARWLGSPWHVGNAYRGASSVVWLTLRDQEALDSLDAQRSKWGSATDPSGRSFVKRTEVDGWGWTGSLADNQGVAAGTADDASVEGLRDAKGKVLPNLSWGVGRKRSAMPVTQEGLSSFEELGRECWVKMEDMREELEDILGL</sequence>